<evidence type="ECO:0000313" key="3">
    <source>
        <dbReference type="Proteomes" id="UP000199350"/>
    </source>
</evidence>
<sequence>MMEDTVTTTVQRGEAATPSRDPFFARAMRPINRLIEEYTPSALTFAIVLTAIVAIMALVFTDAGPVDVVTGWGNGLSGLLEFMTQMALVLLLGSILAGTSAVSTLLRSLATVPKKPMAAYLFLFGVTAMAMLFSWGLGLMLGAILAKNIAVQFHQRGQSISFPMLIASAYSAMVVWHMGYSGSAQLTAATDGSFIAKQLGRTIPLSDTLFSWWNLTTIVVTLACVALVLYFIAPREVQSSHLIKDDTVAELVEKEQAPAPRDTTADRIDASRILTLVTGLALLAYLVVHFVNGGSVTLNIVNWTFLTLIFLLVRSPHELAQLTKEAASNVGDILLQFPLYAGIMGIMTTTGLAAILSNSIVAVATPETLGVLGFISAGIVNFFVPSGGGQLAVQGPILLDAAEQLGASPEMAIMAIAYGDQWTNMIQPFWALPMLAVAGMKIRDVLGYTTATLVAAGIPMAIMMLIVGYTV</sequence>
<proteinExistence type="predicted"/>
<feature type="transmembrane region" description="Helical" evidence="1">
    <location>
        <begin position="333"/>
        <end position="356"/>
    </location>
</feature>
<dbReference type="InterPro" id="IPR006160">
    <property type="entry name" value="SCFA_transpt_AtoE"/>
</dbReference>
<feature type="transmembrane region" description="Helical" evidence="1">
    <location>
        <begin position="82"/>
        <end position="106"/>
    </location>
</feature>
<protein>
    <submittedName>
        <fullName evidence="2">Short-chain fatty acids transporter</fullName>
    </submittedName>
</protein>
<keyword evidence="1" id="KW-0812">Transmembrane</keyword>
<keyword evidence="1" id="KW-0472">Membrane</keyword>
<dbReference type="PANTHER" id="PTHR41983">
    <property type="entry name" value="SHORT-CHAIN FATTY ACID TRANSPORTER-RELATED"/>
    <property type="match status" value="1"/>
</dbReference>
<feature type="transmembrane region" description="Helical" evidence="1">
    <location>
        <begin position="273"/>
        <end position="290"/>
    </location>
</feature>
<feature type="transmembrane region" description="Helical" evidence="1">
    <location>
        <begin position="212"/>
        <end position="233"/>
    </location>
</feature>
<feature type="transmembrane region" description="Helical" evidence="1">
    <location>
        <begin position="42"/>
        <end position="61"/>
    </location>
</feature>
<accession>A0A1G9QZB6</accession>
<organism evidence="2 3">
    <name type="scientific">Corynebacterium mycetoides</name>
    <dbReference type="NCBI Taxonomy" id="38302"/>
    <lineage>
        <taxon>Bacteria</taxon>
        <taxon>Bacillati</taxon>
        <taxon>Actinomycetota</taxon>
        <taxon>Actinomycetes</taxon>
        <taxon>Mycobacteriales</taxon>
        <taxon>Corynebacteriaceae</taxon>
        <taxon>Corynebacterium</taxon>
    </lineage>
</organism>
<gene>
    <name evidence="2" type="ORF">SAMN04488535_2178</name>
</gene>
<keyword evidence="1" id="KW-1133">Transmembrane helix</keyword>
<reference evidence="3" key="1">
    <citation type="submission" date="2016-10" db="EMBL/GenBank/DDBJ databases">
        <authorList>
            <person name="Varghese N."/>
            <person name="Submissions S."/>
        </authorList>
    </citation>
    <scope>NUCLEOTIDE SEQUENCE [LARGE SCALE GENOMIC DNA]</scope>
    <source>
        <strain evidence="3">DSM 20632</strain>
    </source>
</reference>
<dbReference type="Pfam" id="PF02667">
    <property type="entry name" value="SCFA_trans"/>
    <property type="match status" value="1"/>
</dbReference>
<feature type="transmembrane region" description="Helical" evidence="1">
    <location>
        <begin position="296"/>
        <end position="313"/>
    </location>
</feature>
<dbReference type="STRING" id="38302.SAMN04488535_2178"/>
<dbReference type="GO" id="GO:0005886">
    <property type="term" value="C:plasma membrane"/>
    <property type="evidence" value="ECO:0007669"/>
    <property type="project" value="TreeGrafter"/>
</dbReference>
<evidence type="ECO:0000313" key="2">
    <source>
        <dbReference type="EMBL" id="SDM16283.1"/>
    </source>
</evidence>
<feature type="transmembrane region" description="Helical" evidence="1">
    <location>
        <begin position="368"/>
        <end position="384"/>
    </location>
</feature>
<dbReference type="AlphaFoldDB" id="A0A1G9QZB6"/>
<dbReference type="Proteomes" id="UP000199350">
    <property type="component" value="Chromosome I"/>
</dbReference>
<evidence type="ECO:0000256" key="1">
    <source>
        <dbReference type="SAM" id="Phobius"/>
    </source>
</evidence>
<name>A0A1G9QZB6_9CORY</name>
<keyword evidence="3" id="KW-1185">Reference proteome</keyword>
<feature type="transmembrane region" description="Helical" evidence="1">
    <location>
        <begin position="445"/>
        <end position="469"/>
    </location>
</feature>
<dbReference type="PANTHER" id="PTHR41983:SF2">
    <property type="entry name" value="SHORT-CHAIN FATTY ACID TRANSPORTER-RELATED"/>
    <property type="match status" value="1"/>
</dbReference>
<dbReference type="EMBL" id="LT629700">
    <property type="protein sequence ID" value="SDM16283.1"/>
    <property type="molecule type" value="Genomic_DNA"/>
</dbReference>
<feature type="transmembrane region" description="Helical" evidence="1">
    <location>
        <begin position="118"/>
        <end position="146"/>
    </location>
</feature>